<organism evidence="1 2">
    <name type="scientific">Aspergillus melleus</name>
    <dbReference type="NCBI Taxonomy" id="138277"/>
    <lineage>
        <taxon>Eukaryota</taxon>
        <taxon>Fungi</taxon>
        <taxon>Dikarya</taxon>
        <taxon>Ascomycota</taxon>
        <taxon>Pezizomycotina</taxon>
        <taxon>Eurotiomycetes</taxon>
        <taxon>Eurotiomycetidae</taxon>
        <taxon>Eurotiales</taxon>
        <taxon>Aspergillaceae</taxon>
        <taxon>Aspergillus</taxon>
        <taxon>Aspergillus subgen. Circumdati</taxon>
    </lineage>
</organism>
<gene>
    <name evidence="1" type="ORF">N8T08_007404</name>
</gene>
<evidence type="ECO:0000313" key="2">
    <source>
        <dbReference type="Proteomes" id="UP001177260"/>
    </source>
</evidence>
<dbReference type="EMBL" id="JAOPJF010000047">
    <property type="protein sequence ID" value="KAK1142772.1"/>
    <property type="molecule type" value="Genomic_DNA"/>
</dbReference>
<protein>
    <submittedName>
        <fullName evidence="1">Uncharacterized protein</fullName>
    </submittedName>
</protein>
<dbReference type="Proteomes" id="UP001177260">
    <property type="component" value="Unassembled WGS sequence"/>
</dbReference>
<accession>A0ACC3AYG7</accession>
<sequence>MYVSTVFSLIIINKAGGLVYQREFQPGLRKLSTNDYLVLAGTFHGVHAITRSITPRIPITSTLPPTAATASSSSPSTVPSPSGTSTPTTSTTPSATAHSFPIPGVPVTGLETLETDKFRLTCFQTLTGTKFLLFTDPMMGNIDPVMGKIYELYADYVMKNPFYQLEMPVRCEAFDRHLGGWLRGRT</sequence>
<keyword evidence="2" id="KW-1185">Reference proteome</keyword>
<reference evidence="1 2" key="1">
    <citation type="journal article" date="2023" name="ACS Omega">
        <title>Identification of the Neoaspergillic Acid Biosynthesis Gene Cluster by Establishing an In Vitro CRISPR-Ribonucleoprotein Genetic System in Aspergillus melleus.</title>
        <authorList>
            <person name="Yuan B."/>
            <person name="Grau M.F."/>
            <person name="Murata R.M."/>
            <person name="Torok T."/>
            <person name="Venkateswaran K."/>
            <person name="Stajich J.E."/>
            <person name="Wang C.C.C."/>
        </authorList>
    </citation>
    <scope>NUCLEOTIDE SEQUENCE [LARGE SCALE GENOMIC DNA]</scope>
    <source>
        <strain evidence="1 2">IMV 1140</strain>
    </source>
</reference>
<name>A0ACC3AYG7_9EURO</name>
<comment type="caution">
    <text evidence="1">The sequence shown here is derived from an EMBL/GenBank/DDBJ whole genome shotgun (WGS) entry which is preliminary data.</text>
</comment>
<proteinExistence type="predicted"/>
<evidence type="ECO:0000313" key="1">
    <source>
        <dbReference type="EMBL" id="KAK1142772.1"/>
    </source>
</evidence>